<dbReference type="SUPFAM" id="SSF75304">
    <property type="entry name" value="Amidase signature (AS) enzymes"/>
    <property type="match status" value="1"/>
</dbReference>
<dbReference type="PANTHER" id="PTHR11895">
    <property type="entry name" value="TRANSAMIDASE"/>
    <property type="match status" value="1"/>
</dbReference>
<dbReference type="AlphaFoldDB" id="A0AA43ZRT6"/>
<dbReference type="Proteomes" id="UP001171751">
    <property type="component" value="Unassembled WGS sequence"/>
</dbReference>
<evidence type="ECO:0000313" key="3">
    <source>
        <dbReference type="EMBL" id="MDO5457124.1"/>
    </source>
</evidence>
<comment type="caution">
    <text evidence="3">The sequence shown here is derived from an EMBL/GenBank/DDBJ whole genome shotgun (WGS) entry which is preliminary data.</text>
</comment>
<gene>
    <name evidence="3" type="ORF">Q4F26_02145</name>
</gene>
<dbReference type="InterPro" id="IPR000120">
    <property type="entry name" value="Amidase"/>
</dbReference>
<dbReference type="InterPro" id="IPR023631">
    <property type="entry name" value="Amidase_dom"/>
</dbReference>
<accession>A0AA43ZRT6</accession>
<protein>
    <submittedName>
        <fullName evidence="3">Amidase family protein</fullName>
    </submittedName>
</protein>
<dbReference type="PANTHER" id="PTHR11895:SF7">
    <property type="entry name" value="GLUTAMYL-TRNA(GLN) AMIDOTRANSFERASE SUBUNIT A, MITOCHONDRIAL"/>
    <property type="match status" value="1"/>
</dbReference>
<evidence type="ECO:0000259" key="2">
    <source>
        <dbReference type="Pfam" id="PF01425"/>
    </source>
</evidence>
<proteinExistence type="inferred from homology"/>
<dbReference type="InterPro" id="IPR036928">
    <property type="entry name" value="AS_sf"/>
</dbReference>
<name>A0AA43ZRT6_9LACT</name>
<evidence type="ECO:0000313" key="4">
    <source>
        <dbReference type="Proteomes" id="UP001171751"/>
    </source>
</evidence>
<keyword evidence="4" id="KW-1185">Reference proteome</keyword>
<comment type="similarity">
    <text evidence="1">Belongs to the amidase family.</text>
</comment>
<dbReference type="EMBL" id="JAUNQW010000005">
    <property type="protein sequence ID" value="MDO5457124.1"/>
    <property type="molecule type" value="Genomic_DNA"/>
</dbReference>
<evidence type="ECO:0000256" key="1">
    <source>
        <dbReference type="ARBA" id="ARBA00009199"/>
    </source>
</evidence>
<dbReference type="Pfam" id="PF01425">
    <property type="entry name" value="Amidase"/>
    <property type="match status" value="1"/>
</dbReference>
<organism evidence="3 4">
    <name type="scientific">Atopococcus tabaci</name>
    <dbReference type="NCBI Taxonomy" id="269774"/>
    <lineage>
        <taxon>Bacteria</taxon>
        <taxon>Bacillati</taxon>
        <taxon>Bacillota</taxon>
        <taxon>Bacilli</taxon>
        <taxon>Lactobacillales</taxon>
        <taxon>Carnobacteriaceae</taxon>
        <taxon>Atopococcus</taxon>
    </lineage>
</organism>
<dbReference type="GO" id="GO:0003824">
    <property type="term" value="F:catalytic activity"/>
    <property type="evidence" value="ECO:0007669"/>
    <property type="project" value="InterPro"/>
</dbReference>
<sequence>MKLYSDATAVAQAIKRGNLSPKEAVQMALDQIEKLNPQLNAVHFIQAERALAEAEKLTDYSAPFAGVPILLKDLGQSYEGFLDASGSALLKDNRSKMTNHLVKSMLKAGFIIIGMSNVPEFGIKFISDSNYYGCVKNPVEPAYHAGGSSGGAAAAVQSGMVPIAAASDGGGSIRIPASFSGLIGLKPSTGRMAAGPSVWRSWGGGSTNFAVTRSMRDTESLFELMQTDEYDAMPFRLPLISSEAIQEAHAGVKKLKIGYAVYPEYDSKEAVQAMEETVALLRKHGFSVEAADPELPVESLIESYYMMNGIEIDKIFNNIEKGLGRKIEAHDVEPITWALREYGRKILGSQYSALFDLWDQASAAMSNFHKEYDLYLHPTTTGPAPSLDQVLYDEEAFLAAGDYQKLSFNEMQAMIRQAFEPANHLSPYALIDNLTGCPAISLPLHTCPSGLPLGLQFSAAKGREDLLLAIGWYLEKHNSFAYYD</sequence>
<dbReference type="Gene3D" id="3.90.1300.10">
    <property type="entry name" value="Amidase signature (AS) domain"/>
    <property type="match status" value="1"/>
</dbReference>
<reference evidence="3" key="1">
    <citation type="submission" date="2023-07" db="EMBL/GenBank/DDBJ databases">
        <title>Between Cages and Wild: Unraveling the Impact of Captivity on Animal Microbiomes and Antimicrobial Resistance.</title>
        <authorList>
            <person name="Schmartz G.P."/>
            <person name="Rehner J."/>
            <person name="Schuff M.J."/>
            <person name="Becker S.L."/>
            <person name="Kravczyk M."/>
            <person name="Gurevich A."/>
            <person name="Francke R."/>
            <person name="Mueller R."/>
            <person name="Keller V."/>
            <person name="Keller A."/>
        </authorList>
    </citation>
    <scope>NUCLEOTIDE SEQUENCE</scope>
    <source>
        <strain evidence="3">S39M_St_73</strain>
    </source>
</reference>
<feature type="domain" description="Amidase" evidence="2">
    <location>
        <begin position="23"/>
        <end position="468"/>
    </location>
</feature>